<organism evidence="1 2">
    <name type="scientific">Dactylonectria macrodidyma</name>
    <dbReference type="NCBI Taxonomy" id="307937"/>
    <lineage>
        <taxon>Eukaryota</taxon>
        <taxon>Fungi</taxon>
        <taxon>Dikarya</taxon>
        <taxon>Ascomycota</taxon>
        <taxon>Pezizomycotina</taxon>
        <taxon>Sordariomycetes</taxon>
        <taxon>Hypocreomycetidae</taxon>
        <taxon>Hypocreales</taxon>
        <taxon>Nectriaceae</taxon>
        <taxon>Dactylonectria</taxon>
    </lineage>
</organism>
<comment type="caution">
    <text evidence="1">The sequence shown here is derived from an EMBL/GenBank/DDBJ whole genome shotgun (WGS) entry which is preliminary data.</text>
</comment>
<dbReference type="Proteomes" id="UP000738349">
    <property type="component" value="Unassembled WGS sequence"/>
</dbReference>
<keyword evidence="2" id="KW-1185">Reference proteome</keyword>
<dbReference type="EMBL" id="JAGMUV010000017">
    <property type="protein sequence ID" value="KAH7130890.1"/>
    <property type="molecule type" value="Genomic_DNA"/>
</dbReference>
<evidence type="ECO:0000313" key="1">
    <source>
        <dbReference type="EMBL" id="KAH7130890.1"/>
    </source>
</evidence>
<reference evidence="1" key="1">
    <citation type="journal article" date="2021" name="Nat. Commun.">
        <title>Genetic determinants of endophytism in the Arabidopsis root mycobiome.</title>
        <authorList>
            <person name="Mesny F."/>
            <person name="Miyauchi S."/>
            <person name="Thiergart T."/>
            <person name="Pickel B."/>
            <person name="Atanasova L."/>
            <person name="Karlsson M."/>
            <person name="Huettel B."/>
            <person name="Barry K.W."/>
            <person name="Haridas S."/>
            <person name="Chen C."/>
            <person name="Bauer D."/>
            <person name="Andreopoulos W."/>
            <person name="Pangilinan J."/>
            <person name="LaButti K."/>
            <person name="Riley R."/>
            <person name="Lipzen A."/>
            <person name="Clum A."/>
            <person name="Drula E."/>
            <person name="Henrissat B."/>
            <person name="Kohler A."/>
            <person name="Grigoriev I.V."/>
            <person name="Martin F.M."/>
            <person name="Hacquard S."/>
        </authorList>
    </citation>
    <scope>NUCLEOTIDE SEQUENCE</scope>
    <source>
        <strain evidence="1">MPI-CAGE-AT-0147</strain>
    </source>
</reference>
<gene>
    <name evidence="1" type="ORF">EDB81DRAFT_660794</name>
</gene>
<dbReference type="AlphaFoldDB" id="A0A9P9E2R7"/>
<protein>
    <submittedName>
        <fullName evidence="1">Uncharacterized protein</fullName>
    </submittedName>
</protein>
<dbReference type="OrthoDB" id="8954335at2759"/>
<accession>A0A9P9E2R7</accession>
<proteinExistence type="predicted"/>
<evidence type="ECO:0000313" key="2">
    <source>
        <dbReference type="Proteomes" id="UP000738349"/>
    </source>
</evidence>
<feature type="non-terminal residue" evidence="1">
    <location>
        <position position="1"/>
    </location>
</feature>
<name>A0A9P9E2R7_9HYPO</name>
<sequence>ITEYKMKGSDITDLRMFRALCGTSGLENVVIVTAKWSTIADNLELAEYREEQLLSDYLKPLLKSGAKYARDHGTSKSSRTIIRTVLQKN</sequence>